<dbReference type="NCBIfam" id="NF003661">
    <property type="entry name" value="PRK05291.1-3"/>
    <property type="match status" value="1"/>
</dbReference>
<feature type="domain" description="TrmE-type G" evidence="10">
    <location>
        <begin position="219"/>
        <end position="376"/>
    </location>
</feature>
<evidence type="ECO:0000256" key="2">
    <source>
        <dbReference type="ARBA" id="ARBA00022490"/>
    </source>
</evidence>
<dbReference type="Pfam" id="PF01926">
    <property type="entry name" value="MMR_HSR1"/>
    <property type="match status" value="1"/>
</dbReference>
<dbReference type="InterPro" id="IPR005225">
    <property type="entry name" value="Small_GTP-bd"/>
</dbReference>
<evidence type="ECO:0000313" key="11">
    <source>
        <dbReference type="EMBL" id="VAX13255.1"/>
    </source>
</evidence>
<keyword evidence="8" id="KW-0630">Potassium</keyword>
<dbReference type="SUPFAM" id="SSF52540">
    <property type="entry name" value="P-loop containing nucleoside triphosphate hydrolases"/>
    <property type="match status" value="1"/>
</dbReference>
<dbReference type="Gene3D" id="1.20.120.430">
    <property type="entry name" value="tRNA modification GTPase MnmE domain 2"/>
    <property type="match status" value="1"/>
</dbReference>
<evidence type="ECO:0000259" key="10">
    <source>
        <dbReference type="PROSITE" id="PS51709"/>
    </source>
</evidence>
<evidence type="ECO:0000256" key="4">
    <source>
        <dbReference type="ARBA" id="ARBA00022723"/>
    </source>
</evidence>
<comment type="similarity">
    <text evidence="1">Belongs to the TRAFAC class TrmE-Era-EngA-EngB-Septin-like GTPase superfamily. TrmE GTPase family.</text>
</comment>
<dbReference type="InterPro" id="IPR018948">
    <property type="entry name" value="GTP-bd_TrmE_N"/>
</dbReference>
<dbReference type="EMBL" id="UOFZ01000107">
    <property type="protein sequence ID" value="VAX13255.1"/>
    <property type="molecule type" value="Genomic_DNA"/>
</dbReference>
<dbReference type="Gene3D" id="3.40.50.300">
    <property type="entry name" value="P-loop containing nucleotide triphosphate hydrolases"/>
    <property type="match status" value="1"/>
</dbReference>
<dbReference type="GO" id="GO:0005525">
    <property type="term" value="F:GTP binding"/>
    <property type="evidence" value="ECO:0007669"/>
    <property type="project" value="UniProtKB-KW"/>
</dbReference>
<keyword evidence="9" id="KW-0342">GTP-binding</keyword>
<keyword evidence="5" id="KW-0547">Nucleotide-binding</keyword>
<keyword evidence="6" id="KW-0378">Hydrolase</keyword>
<reference evidence="11" key="1">
    <citation type="submission" date="2018-06" db="EMBL/GenBank/DDBJ databases">
        <authorList>
            <person name="Zhirakovskaya E."/>
        </authorList>
    </citation>
    <scope>NUCLEOTIDE SEQUENCE</scope>
</reference>
<dbReference type="HAMAP" id="MF_00379">
    <property type="entry name" value="GTPase_MnmE"/>
    <property type="match status" value="1"/>
</dbReference>
<evidence type="ECO:0000256" key="5">
    <source>
        <dbReference type="ARBA" id="ARBA00022741"/>
    </source>
</evidence>
<dbReference type="InterPro" id="IPR027266">
    <property type="entry name" value="TrmE/GcvT-like"/>
</dbReference>
<evidence type="ECO:0000256" key="7">
    <source>
        <dbReference type="ARBA" id="ARBA00022842"/>
    </source>
</evidence>
<dbReference type="PANTHER" id="PTHR42714">
    <property type="entry name" value="TRNA MODIFICATION GTPASE GTPBP3"/>
    <property type="match status" value="1"/>
</dbReference>
<evidence type="ECO:0000256" key="6">
    <source>
        <dbReference type="ARBA" id="ARBA00022801"/>
    </source>
</evidence>
<dbReference type="NCBIfam" id="TIGR00231">
    <property type="entry name" value="small_GTP"/>
    <property type="match status" value="1"/>
</dbReference>
<dbReference type="CDD" id="cd04164">
    <property type="entry name" value="trmE"/>
    <property type="match status" value="1"/>
</dbReference>
<organism evidence="11">
    <name type="scientific">hydrothermal vent metagenome</name>
    <dbReference type="NCBI Taxonomy" id="652676"/>
    <lineage>
        <taxon>unclassified sequences</taxon>
        <taxon>metagenomes</taxon>
        <taxon>ecological metagenomes</taxon>
    </lineage>
</organism>
<dbReference type="InterPro" id="IPR004520">
    <property type="entry name" value="GTPase_MnmE"/>
</dbReference>
<evidence type="ECO:0000256" key="1">
    <source>
        <dbReference type="ARBA" id="ARBA00011043"/>
    </source>
</evidence>
<sequence>MSLRDYVEDTIAAIATPAGRGGVGIIRVSGPAAAAIAHSMLGRLPRPRFAEYGSFLDQKGAAIDQGLALYFSHPHSFTGEDVLELQAHGGPVVLDLLLKRILTLGARMARPGEFSERAYLNNKIDLAQAEAIADLIDASTEQAARCAMHSLEGVFSDWVQNTVERLTQLRMYVEAAIDFPEEEIDFLGDSKVSDELNALLADLDRVIGEAQQGQLLREGMRIVLAGQPNVGKSSLLNQLVGRESAIVTDIPGTTRDVLREEISIDGLPVHVIDTAGLRESSNPIEQEGIRRSWQEMEQADQVLLLLDSRQGYTKEEEKILAQLPPKLAVTVIYNKIDLSGAQAAQKKYDTRTHLWLSAKDGQGMDLLREHLKACVGYRGAGEGQFMARRRHLQALEQAREFIEKGATQLHDYAAGELLAEELHQAQKALGEITGTVSSDDLLGRIFSSFCIGK</sequence>
<dbReference type="InterPro" id="IPR027368">
    <property type="entry name" value="MnmE_dom2"/>
</dbReference>
<dbReference type="InterPro" id="IPR025867">
    <property type="entry name" value="MnmE_helical"/>
</dbReference>
<keyword evidence="4" id="KW-0479">Metal-binding</keyword>
<dbReference type="AlphaFoldDB" id="A0A3B1C3K2"/>
<dbReference type="SUPFAM" id="SSF116878">
    <property type="entry name" value="TrmE connector domain"/>
    <property type="match status" value="1"/>
</dbReference>
<keyword evidence="2" id="KW-0963">Cytoplasm</keyword>
<dbReference type="Pfam" id="PF10396">
    <property type="entry name" value="TrmE_N"/>
    <property type="match status" value="1"/>
</dbReference>
<dbReference type="FunFam" id="3.40.50.300:FF:001376">
    <property type="entry name" value="tRNA modification GTPase MnmE"/>
    <property type="match status" value="1"/>
</dbReference>
<name>A0A3B1C3K2_9ZZZZ</name>
<dbReference type="InterPro" id="IPR006073">
    <property type="entry name" value="GTP-bd"/>
</dbReference>
<dbReference type="GO" id="GO:0005829">
    <property type="term" value="C:cytosol"/>
    <property type="evidence" value="ECO:0007669"/>
    <property type="project" value="TreeGrafter"/>
</dbReference>
<dbReference type="GO" id="GO:0046872">
    <property type="term" value="F:metal ion binding"/>
    <property type="evidence" value="ECO:0007669"/>
    <property type="project" value="UniProtKB-KW"/>
</dbReference>
<dbReference type="FunFam" id="3.30.1360.120:FF:000001">
    <property type="entry name" value="tRNA modification GTPase MnmE"/>
    <property type="match status" value="1"/>
</dbReference>
<dbReference type="GO" id="GO:0030488">
    <property type="term" value="P:tRNA methylation"/>
    <property type="evidence" value="ECO:0007669"/>
    <property type="project" value="TreeGrafter"/>
</dbReference>
<evidence type="ECO:0000256" key="9">
    <source>
        <dbReference type="ARBA" id="ARBA00023134"/>
    </source>
</evidence>
<evidence type="ECO:0000256" key="3">
    <source>
        <dbReference type="ARBA" id="ARBA00022694"/>
    </source>
</evidence>
<dbReference type="PANTHER" id="PTHR42714:SF2">
    <property type="entry name" value="TRNA MODIFICATION GTPASE GTPBP3, MITOCHONDRIAL"/>
    <property type="match status" value="1"/>
</dbReference>
<dbReference type="NCBIfam" id="TIGR00450">
    <property type="entry name" value="mnmE_trmE_thdF"/>
    <property type="match status" value="1"/>
</dbReference>
<dbReference type="GO" id="GO:0002098">
    <property type="term" value="P:tRNA wobble uridine modification"/>
    <property type="evidence" value="ECO:0007669"/>
    <property type="project" value="TreeGrafter"/>
</dbReference>
<keyword evidence="7" id="KW-0460">Magnesium</keyword>
<dbReference type="GO" id="GO:0003924">
    <property type="term" value="F:GTPase activity"/>
    <property type="evidence" value="ECO:0007669"/>
    <property type="project" value="InterPro"/>
</dbReference>
<accession>A0A3B1C3K2</accession>
<dbReference type="PROSITE" id="PS51709">
    <property type="entry name" value="G_TRME"/>
    <property type="match status" value="1"/>
</dbReference>
<dbReference type="InterPro" id="IPR031168">
    <property type="entry name" value="G_TrmE"/>
</dbReference>
<dbReference type="Gene3D" id="3.30.1360.120">
    <property type="entry name" value="Probable tRNA modification gtpase trme, domain 1"/>
    <property type="match status" value="1"/>
</dbReference>
<evidence type="ECO:0000256" key="8">
    <source>
        <dbReference type="ARBA" id="ARBA00022958"/>
    </source>
</evidence>
<keyword evidence="3" id="KW-0819">tRNA processing</keyword>
<protein>
    <submittedName>
        <fullName evidence="11">tRNA-5-carboxymethylaminomethyl-2-thiouridine(34) synthesis protein MnmE</fullName>
    </submittedName>
</protein>
<dbReference type="CDD" id="cd14858">
    <property type="entry name" value="TrmE_N"/>
    <property type="match status" value="1"/>
</dbReference>
<dbReference type="Pfam" id="PF12631">
    <property type="entry name" value="MnmE_helical"/>
    <property type="match status" value="1"/>
</dbReference>
<proteinExistence type="inferred from homology"/>
<dbReference type="InterPro" id="IPR027417">
    <property type="entry name" value="P-loop_NTPase"/>
</dbReference>
<gene>
    <name evidence="11" type="ORF">MNBD_GAMMA24-1106</name>
</gene>